<evidence type="ECO:0000259" key="2">
    <source>
        <dbReference type="Pfam" id="PF12513"/>
    </source>
</evidence>
<accession>A0A2V0PF83</accession>
<feature type="compositionally biased region" description="Basic and acidic residues" evidence="1">
    <location>
        <begin position="108"/>
        <end position="120"/>
    </location>
</feature>
<evidence type="ECO:0000256" key="1">
    <source>
        <dbReference type="SAM" id="MobiDB-lite"/>
    </source>
</evidence>
<name>A0A2V0PF83_9CHLO</name>
<feature type="compositionally biased region" description="Basic and acidic residues" evidence="1">
    <location>
        <begin position="83"/>
        <end position="99"/>
    </location>
</feature>
<organism evidence="3 4">
    <name type="scientific">Raphidocelis subcapitata</name>
    <dbReference type="NCBI Taxonomy" id="307507"/>
    <lineage>
        <taxon>Eukaryota</taxon>
        <taxon>Viridiplantae</taxon>
        <taxon>Chlorophyta</taxon>
        <taxon>core chlorophytes</taxon>
        <taxon>Chlorophyceae</taxon>
        <taxon>CS clade</taxon>
        <taxon>Sphaeropleales</taxon>
        <taxon>Selenastraceae</taxon>
        <taxon>Raphidocelis</taxon>
    </lineage>
</organism>
<keyword evidence="4" id="KW-1185">Reference proteome</keyword>
<comment type="caution">
    <text evidence="3">The sequence shown here is derived from an EMBL/GenBank/DDBJ whole genome shotgun (WGS) entry which is preliminary data.</text>
</comment>
<dbReference type="Gene3D" id="1.20.58.1080">
    <property type="match status" value="1"/>
</dbReference>
<dbReference type="InParanoid" id="A0A2V0PF83"/>
<protein>
    <recommendedName>
        <fullName evidence="2">ATP-dependent RNA helicase SUV3 C-terminal domain-containing protein</fullName>
    </recommendedName>
</protein>
<proteinExistence type="predicted"/>
<reference evidence="3 4" key="1">
    <citation type="journal article" date="2018" name="Sci. Rep.">
        <title>Raphidocelis subcapitata (=Pseudokirchneriella subcapitata) provides an insight into genome evolution and environmental adaptations in the Sphaeropleales.</title>
        <authorList>
            <person name="Suzuki S."/>
            <person name="Yamaguchi H."/>
            <person name="Nakajima N."/>
            <person name="Kawachi M."/>
        </authorList>
    </citation>
    <scope>NUCLEOTIDE SEQUENCE [LARGE SCALE GENOMIC DNA]</scope>
    <source>
        <strain evidence="3 4">NIES-35</strain>
    </source>
</reference>
<dbReference type="Pfam" id="PF12513">
    <property type="entry name" value="SUV3_C"/>
    <property type="match status" value="1"/>
</dbReference>
<evidence type="ECO:0000313" key="3">
    <source>
        <dbReference type="EMBL" id="GBF98508.1"/>
    </source>
</evidence>
<feature type="region of interest" description="Disordered" evidence="1">
    <location>
        <begin position="63"/>
        <end position="136"/>
    </location>
</feature>
<feature type="domain" description="ATP-dependent RNA helicase SUV3 C-terminal" evidence="2">
    <location>
        <begin position="21"/>
        <end position="59"/>
    </location>
</feature>
<gene>
    <name evidence="3" type="ORF">Rsub_11499</name>
</gene>
<dbReference type="Proteomes" id="UP000247498">
    <property type="component" value="Unassembled WGS sequence"/>
</dbReference>
<dbReference type="InterPro" id="IPR022192">
    <property type="entry name" value="SUV3_C"/>
</dbReference>
<evidence type="ECO:0000313" key="4">
    <source>
        <dbReference type="Proteomes" id="UP000247498"/>
    </source>
</evidence>
<feature type="compositionally biased region" description="Gly residues" evidence="1">
    <location>
        <begin position="65"/>
        <end position="82"/>
    </location>
</feature>
<dbReference type="AlphaFoldDB" id="A0A2V0PF83"/>
<sequence length="155" mass="15575">MGDRCGACLNNGGIALPRLSSVAELYCWLAGRFPGAFAERGAAQGLRDGVAALIDEGLRALGSAGAAGGDGGGGGGGDGDSSGGRDRSSRRGSSGERQPRAKARQRRPASEEEAASKADEGGGAAGSGSETRGESCARRRLFDLLDEDAWGAHPK</sequence>
<dbReference type="EMBL" id="BDRX01000127">
    <property type="protein sequence ID" value="GBF98508.1"/>
    <property type="molecule type" value="Genomic_DNA"/>
</dbReference>